<accession>T1BJ51</accession>
<protein>
    <submittedName>
        <fullName evidence="1">Purine NTPase</fullName>
    </submittedName>
</protein>
<comment type="caution">
    <text evidence="1">The sequence shown here is derived from an EMBL/GenBank/DDBJ whole genome shotgun (WGS) entry which is preliminary data.</text>
</comment>
<reference evidence="1" key="1">
    <citation type="submission" date="2013-08" db="EMBL/GenBank/DDBJ databases">
        <authorList>
            <person name="Mendez C."/>
            <person name="Richter M."/>
            <person name="Ferrer M."/>
            <person name="Sanchez J."/>
        </authorList>
    </citation>
    <scope>NUCLEOTIDE SEQUENCE</scope>
</reference>
<dbReference type="Gene3D" id="3.40.50.300">
    <property type="entry name" value="P-loop containing nucleotide triphosphate hydrolases"/>
    <property type="match status" value="1"/>
</dbReference>
<name>T1BJ51_9ZZZZ</name>
<reference evidence="1" key="2">
    <citation type="journal article" date="2014" name="ISME J.">
        <title>Microbial stratification in low pH oxic and suboxic macroscopic growths along an acid mine drainage.</title>
        <authorList>
            <person name="Mendez-Garcia C."/>
            <person name="Mesa V."/>
            <person name="Sprenger R.R."/>
            <person name="Richter M."/>
            <person name="Diez M.S."/>
            <person name="Solano J."/>
            <person name="Bargiela R."/>
            <person name="Golyshina O.V."/>
            <person name="Manteca A."/>
            <person name="Ramos J.L."/>
            <person name="Gallego J.R."/>
            <person name="Llorente I."/>
            <person name="Martins Dos Santos V.A."/>
            <person name="Jensen O.N."/>
            <person name="Pelaez A.I."/>
            <person name="Sanchez J."/>
            <person name="Ferrer M."/>
        </authorList>
    </citation>
    <scope>NUCLEOTIDE SEQUENCE</scope>
</reference>
<dbReference type="AlphaFoldDB" id="T1BJ51"/>
<gene>
    <name evidence="1" type="ORF">B1A_06684</name>
</gene>
<sequence>RDVTTRSRGDLDAIIQALNGLAAGRAQNALAMCGPDISKLYGQLCNHPYFDGLRIEVGQKVVSSVQRNTYRIIAFSTKEGEKTFASSRLSTAQMNCVALSTYLSLSKVLTHNLGFMILDDPSQNLDTDHKRALASALKDLLPLTQLVIGTHDSEFDGFLRDSLGKEGVAWYDLTWTPREGTSLKPMPSNNG</sequence>
<dbReference type="PANTHER" id="PTHR32114:SF2">
    <property type="entry name" value="ABC TRANSPORTER ABCH.3"/>
    <property type="match status" value="1"/>
</dbReference>
<dbReference type="InterPro" id="IPR027417">
    <property type="entry name" value="P-loop_NTPase"/>
</dbReference>
<organism evidence="1">
    <name type="scientific">mine drainage metagenome</name>
    <dbReference type="NCBI Taxonomy" id="410659"/>
    <lineage>
        <taxon>unclassified sequences</taxon>
        <taxon>metagenomes</taxon>
        <taxon>ecological metagenomes</taxon>
    </lineage>
</organism>
<evidence type="ECO:0000313" key="1">
    <source>
        <dbReference type="EMBL" id="EQD69747.1"/>
    </source>
</evidence>
<dbReference type="PANTHER" id="PTHR32114">
    <property type="entry name" value="ABC TRANSPORTER ABCH.3"/>
    <property type="match status" value="1"/>
</dbReference>
<dbReference type="SUPFAM" id="SSF52540">
    <property type="entry name" value="P-loop containing nucleoside triphosphate hydrolases"/>
    <property type="match status" value="1"/>
</dbReference>
<proteinExistence type="predicted"/>
<feature type="non-terminal residue" evidence="1">
    <location>
        <position position="1"/>
    </location>
</feature>
<dbReference type="EMBL" id="AUZX01004849">
    <property type="protein sequence ID" value="EQD69747.1"/>
    <property type="molecule type" value="Genomic_DNA"/>
</dbReference>